<evidence type="ECO:0000256" key="2">
    <source>
        <dbReference type="SAM" id="MobiDB-lite"/>
    </source>
</evidence>
<dbReference type="GeneID" id="7452482"/>
<dbReference type="EMBL" id="CM000639">
    <property type="protein sequence ID" value="EED94929.1"/>
    <property type="molecule type" value="Genomic_DNA"/>
</dbReference>
<protein>
    <submittedName>
        <fullName evidence="3">Uncharacterized protein</fullName>
    </submittedName>
</protein>
<evidence type="ECO:0000313" key="3">
    <source>
        <dbReference type="EMBL" id="EED94929.1"/>
    </source>
</evidence>
<feature type="region of interest" description="Disordered" evidence="2">
    <location>
        <begin position="707"/>
        <end position="739"/>
    </location>
</feature>
<feature type="coiled-coil region" evidence="1">
    <location>
        <begin position="210"/>
        <end position="255"/>
    </location>
</feature>
<dbReference type="RefSeq" id="XP_002287486.1">
    <property type="nucleotide sequence ID" value="XM_002287450.1"/>
</dbReference>
<feature type="compositionally biased region" description="Low complexity" evidence="2">
    <location>
        <begin position="722"/>
        <end position="739"/>
    </location>
</feature>
<reference evidence="3 4" key="2">
    <citation type="journal article" date="2008" name="Nature">
        <title>The Phaeodactylum genome reveals the evolutionary history of diatom genomes.</title>
        <authorList>
            <person name="Bowler C."/>
            <person name="Allen A.E."/>
            <person name="Badger J.H."/>
            <person name="Grimwood J."/>
            <person name="Jabbari K."/>
            <person name="Kuo A."/>
            <person name="Maheswari U."/>
            <person name="Martens C."/>
            <person name="Maumus F."/>
            <person name="Otillar R.P."/>
            <person name="Rayko E."/>
            <person name="Salamov A."/>
            <person name="Vandepoele K."/>
            <person name="Beszteri B."/>
            <person name="Gruber A."/>
            <person name="Heijde M."/>
            <person name="Katinka M."/>
            <person name="Mock T."/>
            <person name="Valentin K."/>
            <person name="Verret F."/>
            <person name="Berges J.A."/>
            <person name="Brownlee C."/>
            <person name="Cadoret J.P."/>
            <person name="Chiovitti A."/>
            <person name="Choi C.J."/>
            <person name="Coesel S."/>
            <person name="De Martino A."/>
            <person name="Detter J.C."/>
            <person name="Durkin C."/>
            <person name="Falciatore A."/>
            <person name="Fournet J."/>
            <person name="Haruta M."/>
            <person name="Huysman M.J."/>
            <person name="Jenkins B.D."/>
            <person name="Jiroutova K."/>
            <person name="Jorgensen R.E."/>
            <person name="Joubert Y."/>
            <person name="Kaplan A."/>
            <person name="Kroger N."/>
            <person name="Kroth P.G."/>
            <person name="La Roche J."/>
            <person name="Lindquist E."/>
            <person name="Lommer M."/>
            <person name="Martin-Jezequel V."/>
            <person name="Lopez P.J."/>
            <person name="Lucas S."/>
            <person name="Mangogna M."/>
            <person name="McGinnis K."/>
            <person name="Medlin L.K."/>
            <person name="Montsant A."/>
            <person name="Oudot-Le Secq M.P."/>
            <person name="Napoli C."/>
            <person name="Obornik M."/>
            <person name="Parker M.S."/>
            <person name="Petit J.L."/>
            <person name="Porcel B.M."/>
            <person name="Poulsen N."/>
            <person name="Robison M."/>
            <person name="Rychlewski L."/>
            <person name="Rynearson T.A."/>
            <person name="Schmutz J."/>
            <person name="Shapiro H."/>
            <person name="Siaut M."/>
            <person name="Stanley M."/>
            <person name="Sussman M.R."/>
            <person name="Taylor A.R."/>
            <person name="Vardi A."/>
            <person name="von Dassow P."/>
            <person name="Vyverman W."/>
            <person name="Willis A."/>
            <person name="Wyrwicz L.S."/>
            <person name="Rokhsar D.S."/>
            <person name="Weissenbach J."/>
            <person name="Armbrust E.V."/>
            <person name="Green B.R."/>
            <person name="Van de Peer Y."/>
            <person name="Grigoriev I.V."/>
        </authorList>
    </citation>
    <scope>NUCLEOTIDE SEQUENCE [LARGE SCALE GENOMIC DNA]</scope>
    <source>
        <strain evidence="3 4">CCMP1335</strain>
    </source>
</reference>
<dbReference type="InterPro" id="IPR009563">
    <property type="entry name" value="SSSCA1"/>
</dbReference>
<evidence type="ECO:0000256" key="1">
    <source>
        <dbReference type="SAM" id="Coils"/>
    </source>
</evidence>
<dbReference type="PANTHER" id="PTHR16537:SF1">
    <property type="entry name" value="PROTEIN ZNRD2"/>
    <property type="match status" value="1"/>
</dbReference>
<dbReference type="Pfam" id="PF06677">
    <property type="entry name" value="Auto_anti-p27"/>
    <property type="match status" value="4"/>
</dbReference>
<reference evidence="3 4" key="1">
    <citation type="journal article" date="2004" name="Science">
        <title>The genome of the diatom Thalassiosira pseudonana: ecology, evolution, and metabolism.</title>
        <authorList>
            <person name="Armbrust E.V."/>
            <person name="Berges J.A."/>
            <person name="Bowler C."/>
            <person name="Green B.R."/>
            <person name="Martinez D."/>
            <person name="Putnam N.H."/>
            <person name="Zhou S."/>
            <person name="Allen A.E."/>
            <person name="Apt K.E."/>
            <person name="Bechner M."/>
            <person name="Brzezinski M.A."/>
            <person name="Chaal B.K."/>
            <person name="Chiovitti A."/>
            <person name="Davis A.K."/>
            <person name="Demarest M.S."/>
            <person name="Detter J.C."/>
            <person name="Glavina T."/>
            <person name="Goodstein D."/>
            <person name="Hadi M.Z."/>
            <person name="Hellsten U."/>
            <person name="Hildebrand M."/>
            <person name="Jenkins B.D."/>
            <person name="Jurka J."/>
            <person name="Kapitonov V.V."/>
            <person name="Kroger N."/>
            <person name="Lau W.W."/>
            <person name="Lane T.W."/>
            <person name="Larimer F.W."/>
            <person name="Lippmeier J.C."/>
            <person name="Lucas S."/>
            <person name="Medina M."/>
            <person name="Montsant A."/>
            <person name="Obornik M."/>
            <person name="Parker M.S."/>
            <person name="Palenik B."/>
            <person name="Pazour G.J."/>
            <person name="Richardson P.M."/>
            <person name="Rynearson T.A."/>
            <person name="Saito M.A."/>
            <person name="Schwartz D.C."/>
            <person name="Thamatrakoln K."/>
            <person name="Valentin K."/>
            <person name="Vardi A."/>
            <person name="Wilkerson F.P."/>
            <person name="Rokhsar D.S."/>
        </authorList>
    </citation>
    <scope>NUCLEOTIDE SEQUENCE [LARGE SCALE GENOMIC DNA]</scope>
    <source>
        <strain evidence="3 4">CCMP1335</strain>
    </source>
</reference>
<evidence type="ECO:0000313" key="4">
    <source>
        <dbReference type="Proteomes" id="UP000001449"/>
    </source>
</evidence>
<keyword evidence="1" id="KW-0175">Coiled coil</keyword>
<dbReference type="PANTHER" id="PTHR16537">
    <property type="entry name" value="SJOEGREN SYNDROME/SCLERODERMA AUTOANTIGEN 1"/>
    <property type="match status" value="1"/>
</dbReference>
<dbReference type="HOGENOM" id="CLU_375779_0_0_1"/>
<feature type="region of interest" description="Disordered" evidence="2">
    <location>
        <begin position="329"/>
        <end position="349"/>
    </location>
</feature>
<dbReference type="Proteomes" id="UP000001449">
    <property type="component" value="Chromosome 2"/>
</dbReference>
<gene>
    <name evidence="3" type="ORF">THAPSDRAFT_21476</name>
</gene>
<sequence>MSGTENEDTAAAITSHSAGMIGMIASALASLSAEDDTVVQANCCLEDADIEAMGSHKDEETTSAAVNKNKNGANTKATAQEIITNKLLAGYTLNGEVCDKCMMPTMAMNGVASCVVCTSEFTARRSVATDVYATKILEGYVMNESLCDKCDMPMMEHDKAIACVFCKEEVVGEEAAVEETTVENEEYVDTAKSELGVDEDEEAATDRKELSRTEKLAASLQEINAQLNGKRESQLDQAEKEIREMIRHLEIYEKQSKDANASLQDFYSYKAAVSCAMSELQRKIPDNIFAEVTRVEEGRNDAGFEDWERRVFEGLMLMNDRRTEGWTIGDGKDGAYAPRDDTVEERDSQEKSAFIEIPKAVLVNDSIQYEANVVDDVEHFNHEPRSGIAIEHFHSSVNSAPTLSCNAPNFGCNIGESILPSLRSLFAGASGVNKEDKLKTQQEAKSEISHLLAQGWQVSAENCEACDMPLFTIGYGMNELKVCVLCGPVNDKSIGQHHHYEPTQNLGFEERASNEMARLMMSGWTISSTICEHCVIPKISNPVTKQLHCVGCSIAPNQQSNQYGATHDIFDMDNGMKDDVGQKMVSLVMSGWSVAEGTQCNICSMPILQDPQTNSMHCISCGEVSNSVMLISMQQQMGYGTATMASYRRMSAQNEMQKHLMLGWTISEYNCQSCTNPLLTESFQGKYKCVSCNNASSGSKSYAPKLQQVCNKQTNRGRDPTPSNSHASSSHFFSDSPSD</sequence>
<dbReference type="PaxDb" id="35128-Thaps21476"/>
<keyword evidence="4" id="KW-1185">Reference proteome</keyword>
<dbReference type="InParanoid" id="B8BVG4"/>
<name>B8BVG4_THAPS</name>
<accession>B8BVG4</accession>
<dbReference type="KEGG" id="tps:THAPSDRAFT_21476"/>
<proteinExistence type="predicted"/>
<dbReference type="AlphaFoldDB" id="B8BVG4"/>
<organism evidence="3 4">
    <name type="scientific">Thalassiosira pseudonana</name>
    <name type="common">Marine diatom</name>
    <name type="synonym">Cyclotella nana</name>
    <dbReference type="NCBI Taxonomy" id="35128"/>
    <lineage>
        <taxon>Eukaryota</taxon>
        <taxon>Sar</taxon>
        <taxon>Stramenopiles</taxon>
        <taxon>Ochrophyta</taxon>
        <taxon>Bacillariophyta</taxon>
        <taxon>Coscinodiscophyceae</taxon>
        <taxon>Thalassiosirophycidae</taxon>
        <taxon>Thalassiosirales</taxon>
        <taxon>Thalassiosiraceae</taxon>
        <taxon>Thalassiosira</taxon>
    </lineage>
</organism>
<dbReference type="InterPro" id="IPR051888">
    <property type="entry name" value="UPF0148_domain"/>
</dbReference>